<reference evidence="3" key="2">
    <citation type="submission" date="2023-05" db="EMBL/GenBank/DDBJ databases">
        <authorList>
            <consortium name="Lawrence Berkeley National Laboratory"/>
            <person name="Steindorff A."/>
            <person name="Hensen N."/>
            <person name="Bonometti L."/>
            <person name="Westerberg I."/>
            <person name="Brannstrom I.O."/>
            <person name="Guillou S."/>
            <person name="Cros-Aarteil S."/>
            <person name="Calhoun S."/>
            <person name="Haridas S."/>
            <person name="Kuo A."/>
            <person name="Mondo S."/>
            <person name="Pangilinan J."/>
            <person name="Riley R."/>
            <person name="Labutti K."/>
            <person name="Andreopoulos B."/>
            <person name="Lipzen A."/>
            <person name="Chen C."/>
            <person name="Yanf M."/>
            <person name="Daum C."/>
            <person name="Ng V."/>
            <person name="Clum A."/>
            <person name="Ohm R."/>
            <person name="Martin F."/>
            <person name="Silar P."/>
            <person name="Natvig D."/>
            <person name="Lalanne C."/>
            <person name="Gautier V."/>
            <person name="Ament-Velasquez S.L."/>
            <person name="Kruys A."/>
            <person name="Hutchinson M.I."/>
            <person name="Powell A.J."/>
            <person name="Barry K."/>
            <person name="Miller A.N."/>
            <person name="Grigoriev I.V."/>
            <person name="Debuchy R."/>
            <person name="Gladieux P."/>
            <person name="Thoren M.H."/>
            <person name="Johannesson H."/>
        </authorList>
    </citation>
    <scope>NUCLEOTIDE SEQUENCE</scope>
    <source>
        <strain evidence="3">PSN243</strain>
    </source>
</reference>
<name>A0AAV9H3W2_9PEZI</name>
<dbReference type="InterPro" id="IPR001810">
    <property type="entry name" value="F-box_dom"/>
</dbReference>
<sequence>MDKLTDLPPEEATQDAPDAPTPLSRILRPPKKHEITDLPNELLDKIASYLELPDLRRLRDSCNASDYRPCAKCFRKIREHRTLREFVRHIELNVVGPEREYEGHMDVQQPWQGEALDHATQEAFNSLHHLPNLTSACLRFPKFLISEGAQGPEEDGMESWRLPSLTWQSTYFAGFSFPILENFFRTLDRSSSRVRHVCIDNIPNFNVEPFMVSEPVMNVLKRLETLQLYIDTQTPGFGYSTFLVASSFVASGFGHVQIASPLWCYTSQIGLAIFQNWTSKQLYWLSSCSDKLKNLFLDECIVVFFAFFLQIRFDRDNYPVPMDASEPGPTEEYSYRFHEVTWSRILNHVHKYLPDLREFRIGRSDRSLVRQPRPPFGVSFGHEDMKMGLSRGRYRICCHGDYGDDPDDPAYRFWELEHPEKVITLFEETWENKPEEEETDDGAKAYGFLSQFENQDTADHEALRKLLAAIRQRAQT</sequence>
<evidence type="ECO:0000313" key="4">
    <source>
        <dbReference type="Proteomes" id="UP001321760"/>
    </source>
</evidence>
<dbReference type="PANTHER" id="PTHR42057">
    <property type="entry name" value="F-BOX DOMAIN PROTEIN (AFU_ORTHOLOGUE AFUA_4G00200)"/>
    <property type="match status" value="1"/>
</dbReference>
<gene>
    <name evidence="3" type="ORF">QBC34DRAFT_465042</name>
</gene>
<dbReference type="Proteomes" id="UP001321760">
    <property type="component" value="Unassembled WGS sequence"/>
</dbReference>
<dbReference type="PANTHER" id="PTHR42057:SF2">
    <property type="entry name" value="F-BOX DOMAIN PROTEIN (AFU_ORTHOLOGUE AFUA_4G00200)-RELATED"/>
    <property type="match status" value="1"/>
</dbReference>
<proteinExistence type="predicted"/>
<keyword evidence="4" id="KW-1185">Reference proteome</keyword>
<dbReference type="AlphaFoldDB" id="A0AAV9H3W2"/>
<accession>A0AAV9H3W2</accession>
<reference evidence="3" key="1">
    <citation type="journal article" date="2023" name="Mol. Phylogenet. Evol.">
        <title>Genome-scale phylogeny and comparative genomics of the fungal order Sordariales.</title>
        <authorList>
            <person name="Hensen N."/>
            <person name="Bonometti L."/>
            <person name="Westerberg I."/>
            <person name="Brannstrom I.O."/>
            <person name="Guillou S."/>
            <person name="Cros-Aarteil S."/>
            <person name="Calhoun S."/>
            <person name="Haridas S."/>
            <person name="Kuo A."/>
            <person name="Mondo S."/>
            <person name="Pangilinan J."/>
            <person name="Riley R."/>
            <person name="LaButti K."/>
            <person name="Andreopoulos B."/>
            <person name="Lipzen A."/>
            <person name="Chen C."/>
            <person name="Yan M."/>
            <person name="Daum C."/>
            <person name="Ng V."/>
            <person name="Clum A."/>
            <person name="Steindorff A."/>
            <person name="Ohm R.A."/>
            <person name="Martin F."/>
            <person name="Silar P."/>
            <person name="Natvig D.O."/>
            <person name="Lalanne C."/>
            <person name="Gautier V."/>
            <person name="Ament-Velasquez S.L."/>
            <person name="Kruys A."/>
            <person name="Hutchinson M.I."/>
            <person name="Powell A.J."/>
            <person name="Barry K."/>
            <person name="Miller A.N."/>
            <person name="Grigoriev I.V."/>
            <person name="Debuchy R."/>
            <person name="Gladieux P."/>
            <person name="Hiltunen Thoren M."/>
            <person name="Johannesson H."/>
        </authorList>
    </citation>
    <scope>NUCLEOTIDE SEQUENCE</scope>
    <source>
        <strain evidence="3">PSN243</strain>
    </source>
</reference>
<protein>
    <recommendedName>
        <fullName evidence="2">F-box domain-containing protein</fullName>
    </recommendedName>
</protein>
<feature type="region of interest" description="Disordered" evidence="1">
    <location>
        <begin position="1"/>
        <end position="28"/>
    </location>
</feature>
<dbReference type="EMBL" id="MU865915">
    <property type="protein sequence ID" value="KAK4455097.1"/>
    <property type="molecule type" value="Genomic_DNA"/>
</dbReference>
<dbReference type="PROSITE" id="PS50181">
    <property type="entry name" value="FBOX"/>
    <property type="match status" value="1"/>
</dbReference>
<evidence type="ECO:0000256" key="1">
    <source>
        <dbReference type="SAM" id="MobiDB-lite"/>
    </source>
</evidence>
<feature type="domain" description="F-box" evidence="2">
    <location>
        <begin position="32"/>
        <end position="62"/>
    </location>
</feature>
<organism evidence="3 4">
    <name type="scientific">Podospora aff. communis PSN243</name>
    <dbReference type="NCBI Taxonomy" id="3040156"/>
    <lineage>
        <taxon>Eukaryota</taxon>
        <taxon>Fungi</taxon>
        <taxon>Dikarya</taxon>
        <taxon>Ascomycota</taxon>
        <taxon>Pezizomycotina</taxon>
        <taxon>Sordariomycetes</taxon>
        <taxon>Sordariomycetidae</taxon>
        <taxon>Sordariales</taxon>
        <taxon>Podosporaceae</taxon>
        <taxon>Podospora</taxon>
    </lineage>
</organism>
<evidence type="ECO:0000259" key="2">
    <source>
        <dbReference type="PROSITE" id="PS50181"/>
    </source>
</evidence>
<evidence type="ECO:0000313" key="3">
    <source>
        <dbReference type="EMBL" id="KAK4455097.1"/>
    </source>
</evidence>
<comment type="caution">
    <text evidence="3">The sequence shown here is derived from an EMBL/GenBank/DDBJ whole genome shotgun (WGS) entry which is preliminary data.</text>
</comment>